<evidence type="ECO:0000256" key="1">
    <source>
        <dbReference type="SAM" id="Phobius"/>
    </source>
</evidence>
<evidence type="ECO:0000313" key="3">
    <source>
        <dbReference type="Proteomes" id="UP000310458"/>
    </source>
</evidence>
<accession>A0A5R9BC84</accession>
<evidence type="ECO:0000313" key="2">
    <source>
        <dbReference type="EMBL" id="TLP98256.1"/>
    </source>
</evidence>
<feature type="transmembrane region" description="Helical" evidence="1">
    <location>
        <begin position="59"/>
        <end position="77"/>
    </location>
</feature>
<dbReference type="EMBL" id="VAVZ01000011">
    <property type="protein sequence ID" value="TLP98256.1"/>
    <property type="molecule type" value="Genomic_DNA"/>
</dbReference>
<dbReference type="AlphaFoldDB" id="A0A5R9BC84"/>
<feature type="transmembrane region" description="Helical" evidence="1">
    <location>
        <begin position="123"/>
        <end position="147"/>
    </location>
</feature>
<dbReference type="OrthoDB" id="4928386at2"/>
<feature type="transmembrane region" description="Helical" evidence="1">
    <location>
        <begin position="84"/>
        <end position="103"/>
    </location>
</feature>
<organism evidence="2 3">
    <name type="scientific">Nesterenkonia salmonea</name>
    <dbReference type="NCBI Taxonomy" id="1804987"/>
    <lineage>
        <taxon>Bacteria</taxon>
        <taxon>Bacillati</taxon>
        <taxon>Actinomycetota</taxon>
        <taxon>Actinomycetes</taxon>
        <taxon>Micrococcales</taxon>
        <taxon>Micrococcaceae</taxon>
        <taxon>Nesterenkonia</taxon>
    </lineage>
</organism>
<comment type="caution">
    <text evidence="2">The sequence shown here is derived from an EMBL/GenBank/DDBJ whole genome shotgun (WGS) entry which is preliminary data.</text>
</comment>
<dbReference type="RefSeq" id="WP_138252544.1">
    <property type="nucleotide sequence ID" value="NZ_VAVZ01000011.1"/>
</dbReference>
<keyword evidence="3" id="KW-1185">Reference proteome</keyword>
<evidence type="ECO:0008006" key="4">
    <source>
        <dbReference type="Google" id="ProtNLM"/>
    </source>
</evidence>
<gene>
    <name evidence="2" type="ORF">FEF26_05525</name>
</gene>
<sequence length="158" mass="16951">MGLYLYAYAMPQLTYFANGLSMPGTRVTGYDVADITALQAAFEDDAEGQLNFLQKTAGIIFPVTVLLSAWATLGLLVRGWWRWVVVAGAVVFAAVDITENFLIDDIVTQVPVDAEAVAVSSAMTTLSWALLAVIGAAVLAVILRDFILTGKQPRQKGP</sequence>
<reference evidence="2 3" key="1">
    <citation type="submission" date="2019-05" db="EMBL/GenBank/DDBJ databases">
        <title>Nesterenkonia sp. GY074 isolated from the Southern Atlantic Ocean.</title>
        <authorList>
            <person name="Zhang G."/>
        </authorList>
    </citation>
    <scope>NUCLEOTIDE SEQUENCE [LARGE SCALE GENOMIC DNA]</scope>
    <source>
        <strain evidence="2 3">GY074</strain>
    </source>
</reference>
<name>A0A5R9BC84_9MICC</name>
<protein>
    <recommendedName>
        <fullName evidence="4">DUF1772 domain-containing protein</fullName>
    </recommendedName>
</protein>
<proteinExistence type="predicted"/>
<keyword evidence="1" id="KW-0812">Transmembrane</keyword>
<keyword evidence="1" id="KW-0472">Membrane</keyword>
<dbReference type="Proteomes" id="UP000310458">
    <property type="component" value="Unassembled WGS sequence"/>
</dbReference>
<keyword evidence="1" id="KW-1133">Transmembrane helix</keyword>